<dbReference type="EMBL" id="KV427614">
    <property type="protein sequence ID" value="KZT08691.1"/>
    <property type="molecule type" value="Genomic_DNA"/>
</dbReference>
<feature type="compositionally biased region" description="Polar residues" evidence="1">
    <location>
        <begin position="44"/>
        <end position="53"/>
    </location>
</feature>
<evidence type="ECO:0000256" key="2">
    <source>
        <dbReference type="SAM" id="Phobius"/>
    </source>
</evidence>
<keyword evidence="2" id="KW-0812">Transmembrane</keyword>
<dbReference type="PANTHER" id="PTHR40465">
    <property type="entry name" value="CHROMOSOME 1, WHOLE GENOME SHOTGUN SEQUENCE"/>
    <property type="match status" value="1"/>
</dbReference>
<evidence type="ECO:0000313" key="4">
    <source>
        <dbReference type="EMBL" id="KZT08691.1"/>
    </source>
</evidence>
<feature type="transmembrane region" description="Helical" evidence="2">
    <location>
        <begin position="408"/>
        <end position="426"/>
    </location>
</feature>
<gene>
    <name evidence="4" type="ORF">LAESUDRAFT_676046</name>
</gene>
<accession>A0A165FAY9</accession>
<feature type="region of interest" description="Disordered" evidence="1">
    <location>
        <begin position="29"/>
        <end position="53"/>
    </location>
</feature>
<dbReference type="Proteomes" id="UP000076871">
    <property type="component" value="Unassembled WGS sequence"/>
</dbReference>
<feature type="transmembrane region" description="Helical" evidence="2">
    <location>
        <begin position="334"/>
        <end position="356"/>
    </location>
</feature>
<dbReference type="Pfam" id="PF20152">
    <property type="entry name" value="DUF6534"/>
    <property type="match status" value="1"/>
</dbReference>
<name>A0A165FAY9_9APHY</name>
<dbReference type="PANTHER" id="PTHR40465:SF1">
    <property type="entry name" value="DUF6534 DOMAIN-CONTAINING PROTEIN"/>
    <property type="match status" value="1"/>
</dbReference>
<evidence type="ECO:0000259" key="3">
    <source>
        <dbReference type="Pfam" id="PF20152"/>
    </source>
</evidence>
<keyword evidence="2" id="KW-0472">Membrane</keyword>
<dbReference type="GeneID" id="63822644"/>
<feature type="region of interest" description="Disordered" evidence="1">
    <location>
        <begin position="557"/>
        <end position="576"/>
    </location>
</feature>
<proteinExistence type="predicted"/>
<dbReference type="InParanoid" id="A0A165FAY9"/>
<keyword evidence="5" id="KW-1185">Reference proteome</keyword>
<dbReference type="AlphaFoldDB" id="A0A165FAY9"/>
<dbReference type="RefSeq" id="XP_040766431.1">
    <property type="nucleotide sequence ID" value="XM_040905614.1"/>
</dbReference>
<evidence type="ECO:0000256" key="1">
    <source>
        <dbReference type="SAM" id="MobiDB-lite"/>
    </source>
</evidence>
<dbReference type="InterPro" id="IPR045339">
    <property type="entry name" value="DUF6534"/>
</dbReference>
<feature type="domain" description="DUF6534" evidence="3">
    <location>
        <begin position="411"/>
        <end position="500"/>
    </location>
</feature>
<feature type="transmembrane region" description="Helical" evidence="2">
    <location>
        <begin position="286"/>
        <end position="314"/>
    </location>
</feature>
<organism evidence="4 5">
    <name type="scientific">Laetiporus sulphureus 93-53</name>
    <dbReference type="NCBI Taxonomy" id="1314785"/>
    <lineage>
        <taxon>Eukaryota</taxon>
        <taxon>Fungi</taxon>
        <taxon>Dikarya</taxon>
        <taxon>Basidiomycota</taxon>
        <taxon>Agaricomycotina</taxon>
        <taxon>Agaricomycetes</taxon>
        <taxon>Polyporales</taxon>
        <taxon>Laetiporus</taxon>
    </lineage>
</organism>
<dbReference type="OrthoDB" id="3262301at2759"/>
<evidence type="ECO:0000313" key="5">
    <source>
        <dbReference type="Proteomes" id="UP000076871"/>
    </source>
</evidence>
<protein>
    <recommendedName>
        <fullName evidence="3">DUF6534 domain-containing protein</fullName>
    </recommendedName>
</protein>
<feature type="transmembrane region" description="Helical" evidence="2">
    <location>
        <begin position="438"/>
        <end position="462"/>
    </location>
</feature>
<feature type="transmembrane region" description="Helical" evidence="2">
    <location>
        <begin position="368"/>
        <end position="388"/>
    </location>
</feature>
<sequence>MATEIRFNSYGIPHIVEFGNVKFRARSSSRSRSCTSTLDDDHPTSTYERSVSSLGTVATASSETLAQPDDDGAGTAGLFIQFAASTRPYRKMSEGRVRRLKRRIAKAVMAAGMDSSPTSEKANPIEVARLSRLSCGSIESTDSVPEDDGAALFRGTYGQVTTALQAAGLITIPCRDVGVDSGDDFDGVVELNFVFVSCSSARSRPARRSGYTEPKFEHGVCTPYSHFTRPDVHVLQSGGCASRSRVLTDPYQRSHCQSYAATPMLETLVITDPSMATQLNETMGPAFIGVVFALAYYPNDKLFLKLLFLWYWLVTNHAKLDGLGSLPGTFTAEFFLASLTVFVVQCHFIMTIWKLLTDRWFQMPLTSVMVLLAAVSFGGGIVTVYRVTIDTTTTAAVIHATIPASMQTVTAFVTDIYITASLCWILRGRKTGYKRTETLITTLTIYAIHRGVFTGIIQLAHFATYISTIHSRTLYWMLWHIPGSKIYVNSLLAVLNVRHSLLRDAVEEETHNSVEAFPLGTVTTLGRPFHSRAAARPNTSQTQIMLTKEVVRDDGVTITHDRPRGNEDFGQKHSPW</sequence>
<keyword evidence="2" id="KW-1133">Transmembrane helix</keyword>
<reference evidence="4 5" key="1">
    <citation type="journal article" date="2016" name="Mol. Biol. Evol.">
        <title>Comparative Genomics of Early-Diverging Mushroom-Forming Fungi Provides Insights into the Origins of Lignocellulose Decay Capabilities.</title>
        <authorList>
            <person name="Nagy L.G."/>
            <person name="Riley R."/>
            <person name="Tritt A."/>
            <person name="Adam C."/>
            <person name="Daum C."/>
            <person name="Floudas D."/>
            <person name="Sun H."/>
            <person name="Yadav J.S."/>
            <person name="Pangilinan J."/>
            <person name="Larsson K.H."/>
            <person name="Matsuura K."/>
            <person name="Barry K."/>
            <person name="Labutti K."/>
            <person name="Kuo R."/>
            <person name="Ohm R.A."/>
            <person name="Bhattacharya S.S."/>
            <person name="Shirouzu T."/>
            <person name="Yoshinaga Y."/>
            <person name="Martin F.M."/>
            <person name="Grigoriev I.V."/>
            <person name="Hibbett D.S."/>
        </authorList>
    </citation>
    <scope>NUCLEOTIDE SEQUENCE [LARGE SCALE GENOMIC DNA]</scope>
    <source>
        <strain evidence="4 5">93-53</strain>
    </source>
</reference>